<dbReference type="PANTHER" id="PTHR12993">
    <property type="entry name" value="N-ACETYLGLUCOSAMINYL-PHOSPHATIDYLINOSITOL DE-N-ACETYLASE-RELATED"/>
    <property type="match status" value="1"/>
</dbReference>
<dbReference type="EMBL" id="RHLK01000005">
    <property type="protein sequence ID" value="MVP00010.1"/>
    <property type="molecule type" value="Genomic_DNA"/>
</dbReference>
<proteinExistence type="predicted"/>
<dbReference type="SUPFAM" id="SSF102588">
    <property type="entry name" value="LmbE-like"/>
    <property type="match status" value="1"/>
</dbReference>
<name>A0A7X3JZG5_9BACL</name>
<gene>
    <name evidence="1" type="primary">bshB1</name>
    <name evidence="1" type="ORF">EDM21_10860</name>
</gene>
<dbReference type="Gene3D" id="3.40.50.10320">
    <property type="entry name" value="LmbE-like"/>
    <property type="match status" value="1"/>
</dbReference>
<evidence type="ECO:0000313" key="1">
    <source>
        <dbReference type="EMBL" id="MVP00010.1"/>
    </source>
</evidence>
<dbReference type="InterPro" id="IPR023842">
    <property type="entry name" value="Bacillithiol_biosynth_BshB1"/>
</dbReference>
<keyword evidence="2" id="KW-1185">Reference proteome</keyword>
<dbReference type="Proteomes" id="UP000490800">
    <property type="component" value="Unassembled WGS sequence"/>
</dbReference>
<dbReference type="NCBIfam" id="TIGR04001">
    <property type="entry name" value="thiol_BshB1"/>
    <property type="match status" value="1"/>
</dbReference>
<dbReference type="PANTHER" id="PTHR12993:SF30">
    <property type="entry name" value="N-ACETYL-ALPHA-D-GLUCOSAMINYL L-MALATE DEACETYLASE 1"/>
    <property type="match status" value="1"/>
</dbReference>
<sequence length="240" mass="26790">METVDILVFGAHADDAEIGMSGTILKHTRAGITVGLCDLTRSEMSSNGTVDNRLVEADKAADVLGVSLRSNLGLPDRGLSATSKDQIDAVTQEIRLRKPRIVFAPYWEDRHPDHIACSRIVQEAVFNAKLRRYLPDTEAVQVESLYFYFINDTADPDLVVDISEVYAGKIHALEAYKSQFTAPEIGKDIVATPINQNYLQRVEARDALLGQKRMYTYAEGFMSKLPYSVDYFLPKKGNEI</sequence>
<dbReference type="Pfam" id="PF02585">
    <property type="entry name" value="PIG-L"/>
    <property type="match status" value="1"/>
</dbReference>
<dbReference type="GO" id="GO:0019213">
    <property type="term" value="F:deacetylase activity"/>
    <property type="evidence" value="ECO:0007669"/>
    <property type="project" value="InterPro"/>
</dbReference>
<dbReference type="GO" id="GO:0071793">
    <property type="term" value="P:bacillithiol biosynthetic process"/>
    <property type="evidence" value="ECO:0007669"/>
    <property type="project" value="InterPro"/>
</dbReference>
<dbReference type="AlphaFoldDB" id="A0A7X3JZG5"/>
<dbReference type="GO" id="GO:0016811">
    <property type="term" value="F:hydrolase activity, acting on carbon-nitrogen (but not peptide) bonds, in linear amides"/>
    <property type="evidence" value="ECO:0007669"/>
    <property type="project" value="TreeGrafter"/>
</dbReference>
<dbReference type="InterPro" id="IPR003737">
    <property type="entry name" value="GlcNAc_PI_deacetylase-related"/>
</dbReference>
<protein>
    <submittedName>
        <fullName evidence="1">Bacillithiol biosynthesis deacetylase BshB1</fullName>
    </submittedName>
</protein>
<organism evidence="1 2">
    <name type="scientific">Paenibacillus lutrae</name>
    <dbReference type="NCBI Taxonomy" id="2078573"/>
    <lineage>
        <taxon>Bacteria</taxon>
        <taxon>Bacillati</taxon>
        <taxon>Bacillota</taxon>
        <taxon>Bacilli</taxon>
        <taxon>Bacillales</taxon>
        <taxon>Paenibacillaceae</taxon>
        <taxon>Paenibacillus</taxon>
    </lineage>
</organism>
<dbReference type="OrthoDB" id="9778719at2"/>
<accession>A0A7X3JZG5</accession>
<reference evidence="1 2" key="1">
    <citation type="journal article" date="2019" name="Microorganisms">
        <title>Paenibacillus lutrae sp. nov., A Chitinolytic Species Isolated from A River Otter in Castril Natural Park, Granada, Spain.</title>
        <authorList>
            <person name="Rodriguez M."/>
            <person name="Reina J.C."/>
            <person name="Bejar V."/>
            <person name="Llamas I."/>
        </authorList>
    </citation>
    <scope>NUCLEOTIDE SEQUENCE [LARGE SCALE GENOMIC DNA]</scope>
    <source>
        <strain evidence="1 2">N10</strain>
    </source>
</reference>
<dbReference type="RefSeq" id="WP_157335441.1">
    <property type="nucleotide sequence ID" value="NZ_RHLK01000005.1"/>
</dbReference>
<dbReference type="InterPro" id="IPR024078">
    <property type="entry name" value="LmbE-like_dom_sf"/>
</dbReference>
<comment type="caution">
    <text evidence="1">The sequence shown here is derived from an EMBL/GenBank/DDBJ whole genome shotgun (WGS) entry which is preliminary data.</text>
</comment>
<evidence type="ECO:0000313" key="2">
    <source>
        <dbReference type="Proteomes" id="UP000490800"/>
    </source>
</evidence>